<dbReference type="AlphaFoldDB" id="A0A8S9HR02"/>
<evidence type="ECO:0000256" key="1">
    <source>
        <dbReference type="SAM" id="MobiDB-lite"/>
    </source>
</evidence>
<gene>
    <name evidence="2" type="ORF">F2Q68_00017258</name>
</gene>
<accession>A0A8S9HR02</accession>
<comment type="caution">
    <text evidence="2">The sequence shown here is derived from an EMBL/GenBank/DDBJ whole genome shotgun (WGS) entry which is preliminary data.</text>
</comment>
<reference evidence="2" key="1">
    <citation type="submission" date="2019-12" db="EMBL/GenBank/DDBJ databases">
        <title>Genome sequencing and annotation of Brassica cretica.</title>
        <authorList>
            <person name="Studholme D.J."/>
            <person name="Sarris P.F."/>
        </authorList>
    </citation>
    <scope>NUCLEOTIDE SEQUENCE</scope>
    <source>
        <strain evidence="2">PFS-001/15</strain>
        <tissue evidence="2">Leaf</tissue>
    </source>
</reference>
<feature type="region of interest" description="Disordered" evidence="1">
    <location>
        <begin position="29"/>
        <end position="50"/>
    </location>
</feature>
<evidence type="ECO:0000313" key="3">
    <source>
        <dbReference type="Proteomes" id="UP000712281"/>
    </source>
</evidence>
<organism evidence="2 3">
    <name type="scientific">Brassica cretica</name>
    <name type="common">Mustard</name>
    <dbReference type="NCBI Taxonomy" id="69181"/>
    <lineage>
        <taxon>Eukaryota</taxon>
        <taxon>Viridiplantae</taxon>
        <taxon>Streptophyta</taxon>
        <taxon>Embryophyta</taxon>
        <taxon>Tracheophyta</taxon>
        <taxon>Spermatophyta</taxon>
        <taxon>Magnoliopsida</taxon>
        <taxon>eudicotyledons</taxon>
        <taxon>Gunneridae</taxon>
        <taxon>Pentapetalae</taxon>
        <taxon>rosids</taxon>
        <taxon>malvids</taxon>
        <taxon>Brassicales</taxon>
        <taxon>Brassicaceae</taxon>
        <taxon>Brassiceae</taxon>
        <taxon>Brassica</taxon>
    </lineage>
</organism>
<protein>
    <submittedName>
        <fullName evidence="2">Uncharacterized protein</fullName>
    </submittedName>
</protein>
<evidence type="ECO:0000313" key="2">
    <source>
        <dbReference type="EMBL" id="KAF2557508.1"/>
    </source>
</evidence>
<name>A0A8S9HR02_BRACR</name>
<dbReference type="EMBL" id="QGKW02001940">
    <property type="protein sequence ID" value="KAF2557508.1"/>
    <property type="molecule type" value="Genomic_DNA"/>
</dbReference>
<dbReference type="Proteomes" id="UP000712281">
    <property type="component" value="Unassembled WGS sequence"/>
</dbReference>
<proteinExistence type="predicted"/>
<sequence>MASGRLRLRNLTPRNSYASTFLGQVDPSVSTYDTSSGQENVPESQVPTAPTMSLHSSLAAPASEAVHPNLMVPPNAPYARYTVENLLQMPVQSRFDGTTQHLLDSALEISSGQTFGKRIRTGLFHRTTFGELGSSA</sequence>